<dbReference type="InterPro" id="IPR015897">
    <property type="entry name" value="CHK_kinase-like"/>
</dbReference>
<gene>
    <name evidence="3" type="ORF">DD237_000055</name>
    <name evidence="2" type="ORF">DD238_000832</name>
</gene>
<sequence length="398" mass="44644">MADTLEIPIRPGLLTTNFLQQILRPAFPSHRVITFEWKPMNLGVIAEVVIIAVELEADDSCNDAKRMQRRFVGKFLRPELSFESMFTVESKFYSEFATKAGNAAMKNSAAVLGFPFAIPAAIFTSNVLIVLECVESVKTFTCVEGSPPHLIPMLMTKLAQMHTRYWGYNCDGLATPAGIGSQLTGKEKRLQFPSCWKDYVDEVLLKSSEKAQLTALCQHLSNKPDLLQVVHKMVDYGPSSLIHGDFHIANVLLPTDDDSKEVTWLVDWATCGKGNPLRDLAFFFIVSVRASHRQEQEDQCLKVYHKALVTEAGVARLSFDELLRQYKMCVLNQFLILVVYDSLSKTFAANAKTENLQVELSAHFKEVNHRACLSVLDNVGDAEIEFLSRHADYPTGFL</sequence>
<evidence type="ECO:0000313" key="4">
    <source>
        <dbReference type="Proteomes" id="UP000282087"/>
    </source>
</evidence>
<name>A0A3M6VAG9_9STRA</name>
<dbReference type="AlphaFoldDB" id="A0A3M6VAG9"/>
<proteinExistence type="predicted"/>
<evidence type="ECO:0000313" key="3">
    <source>
        <dbReference type="EMBL" id="RQM18222.1"/>
    </source>
</evidence>
<organism evidence="2 4">
    <name type="scientific">Peronospora effusa</name>
    <dbReference type="NCBI Taxonomy" id="542832"/>
    <lineage>
        <taxon>Eukaryota</taxon>
        <taxon>Sar</taxon>
        <taxon>Stramenopiles</taxon>
        <taxon>Oomycota</taxon>
        <taxon>Peronosporomycetes</taxon>
        <taxon>Peronosporales</taxon>
        <taxon>Peronosporaceae</taxon>
        <taxon>Peronospora</taxon>
    </lineage>
</organism>
<dbReference type="InterPro" id="IPR011009">
    <property type="entry name" value="Kinase-like_dom_sf"/>
</dbReference>
<dbReference type="InterPro" id="IPR004119">
    <property type="entry name" value="EcKL"/>
</dbReference>
<protein>
    <recommendedName>
        <fullName evidence="1">CHK kinase-like domain-containing protein</fullName>
    </recommendedName>
</protein>
<dbReference type="SUPFAM" id="SSF56112">
    <property type="entry name" value="Protein kinase-like (PK-like)"/>
    <property type="match status" value="1"/>
</dbReference>
<feature type="domain" description="CHK kinase-like" evidence="1">
    <location>
        <begin position="128"/>
        <end position="314"/>
    </location>
</feature>
<dbReference type="SMART" id="SM00587">
    <property type="entry name" value="CHK"/>
    <property type="match status" value="1"/>
</dbReference>
<dbReference type="Gene3D" id="3.90.1200.10">
    <property type="match status" value="1"/>
</dbReference>
<dbReference type="Pfam" id="PF02958">
    <property type="entry name" value="EcKL"/>
    <property type="match status" value="1"/>
</dbReference>
<evidence type="ECO:0000259" key="1">
    <source>
        <dbReference type="SMART" id="SM00587"/>
    </source>
</evidence>
<dbReference type="PANTHER" id="PTHR23020:SF41">
    <property type="entry name" value="AMINOGLYCOSIDE PHOSPHOTRANSFERASE DOMAIN-CONTAINING PROTEIN"/>
    <property type="match status" value="1"/>
</dbReference>
<evidence type="ECO:0000313" key="2">
    <source>
        <dbReference type="EMBL" id="RMX62286.1"/>
    </source>
</evidence>
<dbReference type="InterPro" id="IPR052961">
    <property type="entry name" value="Oxido-Kinase-like_Enzymes"/>
</dbReference>
<keyword evidence="4" id="KW-1185">Reference proteome</keyword>
<dbReference type="Proteomes" id="UP000282087">
    <property type="component" value="Unassembled WGS sequence"/>
</dbReference>
<dbReference type="OrthoDB" id="191037at2759"/>
<dbReference type="Proteomes" id="UP000286097">
    <property type="component" value="Unassembled WGS sequence"/>
</dbReference>
<dbReference type="PANTHER" id="PTHR23020">
    <property type="entry name" value="UNCHARACTERIZED NUCLEAR HORMONE RECEPTOR-RELATED"/>
    <property type="match status" value="1"/>
</dbReference>
<accession>A0A3M6VAG9</accession>
<comment type="caution">
    <text evidence="2">The sequence shown here is derived from an EMBL/GenBank/DDBJ whole genome shotgun (WGS) entry which is preliminary data.</text>
</comment>
<dbReference type="EMBL" id="QKXF01000081">
    <property type="protein sequence ID" value="RQM18222.1"/>
    <property type="molecule type" value="Genomic_DNA"/>
</dbReference>
<evidence type="ECO:0000313" key="5">
    <source>
        <dbReference type="Proteomes" id="UP000286097"/>
    </source>
</evidence>
<reference evidence="4 5" key="1">
    <citation type="submission" date="2018-06" db="EMBL/GenBank/DDBJ databases">
        <title>Comparative genomics of downy mildews reveals potential adaptations to biotrophy.</title>
        <authorList>
            <person name="Fletcher K."/>
            <person name="Klosterman S.J."/>
            <person name="Derevnina L."/>
            <person name="Martin F."/>
            <person name="Koike S."/>
            <person name="Reyes Chin-Wo S."/>
            <person name="Mou B."/>
            <person name="Michelmore R."/>
        </authorList>
    </citation>
    <scope>NUCLEOTIDE SEQUENCE [LARGE SCALE GENOMIC DNA]</scope>
    <source>
        <strain evidence="3 5">R13</strain>
        <strain evidence="2 4">R14</strain>
    </source>
</reference>
<dbReference type="EMBL" id="QLLG01000800">
    <property type="protein sequence ID" value="RMX62286.1"/>
    <property type="molecule type" value="Genomic_DNA"/>
</dbReference>
<dbReference type="VEuPathDB" id="FungiDB:DD237_000055"/>